<sequence>MARWLSFFAEYNFTVEYKPGKQNVLADALSRRPDYELAHLAYLASPLYELIREAYATDDDLAGRLSALASPDKAVNLTARQRDRLHRYSVVEGLLYYQVDRDKESRIVVPNDEDLRHRILYSLNGFCHSYSGVRKGKYNPIVVPRRVLRFRDVQSMRFTTAQDVAEVYEECVFWRFGSSSMFTHDQDPRFISEVFTRSQELLGSKQGATFAYRQQERSVQTLVRGIRRIDLMFPEEGPSFGGRLLPLARSTHSFT</sequence>
<dbReference type="GO" id="GO:0003676">
    <property type="term" value="F:nucleic acid binding"/>
    <property type="evidence" value="ECO:0007669"/>
    <property type="project" value="InterPro"/>
</dbReference>
<dbReference type="Gene3D" id="3.30.420.10">
    <property type="entry name" value="Ribonuclease H-like superfamily/Ribonuclease H"/>
    <property type="match status" value="1"/>
</dbReference>
<dbReference type="EMBL" id="BSXT01001750">
    <property type="protein sequence ID" value="GMF44949.1"/>
    <property type="molecule type" value="Genomic_DNA"/>
</dbReference>
<name>A0A9W7CWI4_9STRA</name>
<evidence type="ECO:0000313" key="1">
    <source>
        <dbReference type="EMBL" id="GMF44949.1"/>
    </source>
</evidence>
<reference evidence="1" key="1">
    <citation type="submission" date="2023-04" db="EMBL/GenBank/DDBJ databases">
        <title>Phytophthora fragariaefolia NBRC 109709.</title>
        <authorList>
            <person name="Ichikawa N."/>
            <person name="Sato H."/>
            <person name="Tonouchi N."/>
        </authorList>
    </citation>
    <scope>NUCLEOTIDE SEQUENCE</scope>
    <source>
        <strain evidence="1">NBRC 109709</strain>
    </source>
</reference>
<dbReference type="Proteomes" id="UP001165121">
    <property type="component" value="Unassembled WGS sequence"/>
</dbReference>
<protein>
    <submittedName>
        <fullName evidence="1">Unnamed protein product</fullName>
    </submittedName>
</protein>
<dbReference type="PANTHER" id="PTHR37984:SF5">
    <property type="entry name" value="PROTEIN NYNRIN-LIKE"/>
    <property type="match status" value="1"/>
</dbReference>
<accession>A0A9W7CWI4</accession>
<proteinExistence type="predicted"/>
<dbReference type="InterPro" id="IPR036397">
    <property type="entry name" value="RNaseH_sf"/>
</dbReference>
<dbReference type="InterPro" id="IPR050951">
    <property type="entry name" value="Retrovirus_Pol_polyprotein"/>
</dbReference>
<keyword evidence="2" id="KW-1185">Reference proteome</keyword>
<dbReference type="AlphaFoldDB" id="A0A9W7CWI4"/>
<dbReference type="PANTHER" id="PTHR37984">
    <property type="entry name" value="PROTEIN CBG26694"/>
    <property type="match status" value="1"/>
</dbReference>
<comment type="caution">
    <text evidence="1">The sequence shown here is derived from an EMBL/GenBank/DDBJ whole genome shotgun (WGS) entry which is preliminary data.</text>
</comment>
<dbReference type="InterPro" id="IPR012337">
    <property type="entry name" value="RNaseH-like_sf"/>
</dbReference>
<organism evidence="1 2">
    <name type="scientific">Phytophthora fragariaefolia</name>
    <dbReference type="NCBI Taxonomy" id="1490495"/>
    <lineage>
        <taxon>Eukaryota</taxon>
        <taxon>Sar</taxon>
        <taxon>Stramenopiles</taxon>
        <taxon>Oomycota</taxon>
        <taxon>Peronosporomycetes</taxon>
        <taxon>Peronosporales</taxon>
        <taxon>Peronosporaceae</taxon>
        <taxon>Phytophthora</taxon>
    </lineage>
</organism>
<gene>
    <name evidence="1" type="ORF">Pfra01_001590200</name>
</gene>
<dbReference type="SUPFAM" id="SSF53098">
    <property type="entry name" value="Ribonuclease H-like"/>
    <property type="match status" value="1"/>
</dbReference>
<evidence type="ECO:0000313" key="2">
    <source>
        <dbReference type="Proteomes" id="UP001165121"/>
    </source>
</evidence>